<comment type="caution">
    <text evidence="2">The sequence shown here is derived from an EMBL/GenBank/DDBJ whole genome shotgun (WGS) entry which is preliminary data.</text>
</comment>
<dbReference type="EMBL" id="NMVJ01000010">
    <property type="protein sequence ID" value="OYN89140.1"/>
    <property type="molecule type" value="Genomic_DNA"/>
</dbReference>
<keyword evidence="1" id="KW-0472">Membrane</keyword>
<evidence type="ECO:0000256" key="1">
    <source>
        <dbReference type="SAM" id="Phobius"/>
    </source>
</evidence>
<protein>
    <submittedName>
        <fullName evidence="2">Uncharacterized protein</fullName>
    </submittedName>
</protein>
<accession>A0A255E9Q9</accession>
<keyword evidence="1" id="KW-0812">Transmembrane</keyword>
<evidence type="ECO:0000313" key="3">
    <source>
        <dbReference type="EMBL" id="OYN89140.1"/>
    </source>
</evidence>
<sequence>MTPLLWGIVIAGALAVITFVGSLIVGLTKGFREPLARRLLTTAASLGIVCAVLGMVLSFTGG</sequence>
<dbReference type="EMBL" id="NMVI01000016">
    <property type="protein sequence ID" value="OYN87651.1"/>
    <property type="molecule type" value="Genomic_DNA"/>
</dbReference>
<dbReference type="RefSeq" id="WP_094450869.1">
    <property type="nucleotide sequence ID" value="NZ_NMVI01000016.1"/>
</dbReference>
<proteinExistence type="predicted"/>
<dbReference type="Proteomes" id="UP000216533">
    <property type="component" value="Unassembled WGS sequence"/>
</dbReference>
<evidence type="ECO:0000313" key="5">
    <source>
        <dbReference type="Proteomes" id="UP000216533"/>
    </source>
</evidence>
<feature type="transmembrane region" description="Helical" evidence="1">
    <location>
        <begin position="39"/>
        <end position="59"/>
    </location>
</feature>
<dbReference type="AlphaFoldDB" id="A0A255E9Q9"/>
<keyword evidence="1" id="KW-1133">Transmembrane helix</keyword>
<dbReference type="Proteomes" id="UP000216300">
    <property type="component" value="Unassembled WGS sequence"/>
</dbReference>
<gene>
    <name evidence="3" type="ORF">CGZ91_12850</name>
    <name evidence="2" type="ORF">CGZ92_08115</name>
</gene>
<reference evidence="4 5" key="1">
    <citation type="submission" date="2017-07" db="EMBL/GenBank/DDBJ databases">
        <title>Draft whole genome sequences of clinical Proprionibacteriaceae strains.</title>
        <authorList>
            <person name="Bernier A.-M."/>
            <person name="Bernard K."/>
            <person name="Domingo M.-C."/>
        </authorList>
    </citation>
    <scope>NUCLEOTIDE SEQUENCE [LARGE SCALE GENOMIC DNA]</scope>
    <source>
        <strain evidence="3 4">NML 150081</strain>
        <strain evidence="2 5">NML 160184</strain>
    </source>
</reference>
<evidence type="ECO:0000313" key="2">
    <source>
        <dbReference type="EMBL" id="OYN87651.1"/>
    </source>
</evidence>
<accession>A0A255ECZ4</accession>
<name>A0A255E9Q9_9ACTN</name>
<evidence type="ECO:0000313" key="4">
    <source>
        <dbReference type="Proteomes" id="UP000216300"/>
    </source>
</evidence>
<organism evidence="2 5">
    <name type="scientific">Parenemella sanctibonifatiensis</name>
    <dbReference type="NCBI Taxonomy" id="2016505"/>
    <lineage>
        <taxon>Bacteria</taxon>
        <taxon>Bacillati</taxon>
        <taxon>Actinomycetota</taxon>
        <taxon>Actinomycetes</taxon>
        <taxon>Propionibacteriales</taxon>
        <taxon>Propionibacteriaceae</taxon>
        <taxon>Parenemella</taxon>
    </lineage>
</organism>
<keyword evidence="4" id="KW-1185">Reference proteome</keyword>
<feature type="transmembrane region" description="Helical" evidence="1">
    <location>
        <begin position="6"/>
        <end position="27"/>
    </location>
</feature>